<dbReference type="InterPro" id="IPR054722">
    <property type="entry name" value="PolX-like_BBD"/>
</dbReference>
<dbReference type="AlphaFoldDB" id="Q7XRG0"/>
<protein>
    <submittedName>
        <fullName evidence="4">OSJNBb0069N01.13 protein</fullName>
    </submittedName>
</protein>
<dbReference type="Pfam" id="PF14223">
    <property type="entry name" value="Retrotran_gag_2"/>
    <property type="match status" value="1"/>
</dbReference>
<gene>
    <name evidence="4" type="primary">OSJNBb0069N01.13</name>
</gene>
<dbReference type="InterPro" id="IPR001878">
    <property type="entry name" value="Znf_CCHC"/>
</dbReference>
<feature type="compositionally biased region" description="Basic and acidic residues" evidence="2">
    <location>
        <begin position="455"/>
        <end position="473"/>
    </location>
</feature>
<proteinExistence type="predicted"/>
<reference evidence="5" key="2">
    <citation type="journal article" date="2008" name="Nucleic Acids Res.">
        <title>The rice annotation project database (RAP-DB): 2008 update.</title>
        <authorList>
            <consortium name="The rice annotation project (RAP)"/>
        </authorList>
    </citation>
    <scope>GENOME REANNOTATION</scope>
    <source>
        <strain evidence="5">cv. Nipponbare</strain>
    </source>
</reference>
<feature type="region of interest" description="Disordered" evidence="2">
    <location>
        <begin position="436"/>
        <end position="479"/>
    </location>
</feature>
<evidence type="ECO:0000256" key="1">
    <source>
        <dbReference type="PROSITE-ProRule" id="PRU00047"/>
    </source>
</evidence>
<dbReference type="Pfam" id="PF22936">
    <property type="entry name" value="Pol_BBD"/>
    <property type="match status" value="1"/>
</dbReference>
<dbReference type="InterPro" id="IPR057670">
    <property type="entry name" value="SH3_retrovirus"/>
</dbReference>
<dbReference type="PROSITE" id="PS50158">
    <property type="entry name" value="ZF_CCHC"/>
    <property type="match status" value="1"/>
</dbReference>
<evidence type="ECO:0000259" key="3">
    <source>
        <dbReference type="PROSITE" id="PS50158"/>
    </source>
</evidence>
<dbReference type="Pfam" id="PF07727">
    <property type="entry name" value="RVT_2"/>
    <property type="match status" value="1"/>
</dbReference>
<evidence type="ECO:0000256" key="2">
    <source>
        <dbReference type="SAM" id="MobiDB-lite"/>
    </source>
</evidence>
<dbReference type="Pfam" id="PF25597">
    <property type="entry name" value="SH3_retrovirus"/>
    <property type="match status" value="1"/>
</dbReference>
<name>Q7XRG0_ORYSJ</name>
<dbReference type="EMBL" id="AL663012">
    <property type="protein sequence ID" value="CAE02547.1"/>
    <property type="molecule type" value="Genomic_DNA"/>
</dbReference>
<feature type="compositionally biased region" description="Low complexity" evidence="2">
    <location>
        <begin position="437"/>
        <end position="454"/>
    </location>
</feature>
<dbReference type="PANTHER" id="PTHR47592:SF27">
    <property type="entry name" value="OS08G0421700 PROTEIN"/>
    <property type="match status" value="1"/>
</dbReference>
<organism evidence="4 5">
    <name type="scientific">Oryza sativa subsp. japonica</name>
    <name type="common">Rice</name>
    <dbReference type="NCBI Taxonomy" id="39947"/>
    <lineage>
        <taxon>Eukaryota</taxon>
        <taxon>Viridiplantae</taxon>
        <taxon>Streptophyta</taxon>
        <taxon>Embryophyta</taxon>
        <taxon>Tracheophyta</taxon>
        <taxon>Spermatophyta</taxon>
        <taxon>Magnoliopsida</taxon>
        <taxon>Liliopsida</taxon>
        <taxon>Poales</taxon>
        <taxon>Poaceae</taxon>
        <taxon>BOP clade</taxon>
        <taxon>Oryzoideae</taxon>
        <taxon>Oryzeae</taxon>
        <taxon>Oryzinae</taxon>
        <taxon>Oryza</taxon>
        <taxon>Oryza sativa</taxon>
    </lineage>
</organism>
<keyword evidence="1" id="KW-0863">Zinc-finger</keyword>
<keyword evidence="1" id="KW-0862">Zinc</keyword>
<feature type="domain" description="CCHC-type" evidence="3">
    <location>
        <begin position="177"/>
        <end position="192"/>
    </location>
</feature>
<sequence length="727" mass="81698">MKCFWVSTGKPMEVLNADQQKEFDEATTLFVGCILSVLGDRLVEVYIHMTDAKELWDALIAKFGATDASNNLYIMELFHDYKMADNRSVVEQAHVIQTMAKKLEQAHEYSVEGLIASLDVEEKTREKDSASKGDGGQSSANVVHKAQNKSKGKYKAQQTTNLKKKKNNNPNQDERTCFVCGLPGHLARKCPQRKGMKALAGQTSKSANVTIGNTRDGSGYDNLPSGFSVNQSTNWWIDIGANVARGSTVLIGNGSHASVHGVGTVDLKFTSGKIVQLKNVQHIPTIDRNLVSGSRLTRDGFKLVFESNKIVLSKHGYFIGKCYECGGLFRFSLSDFLQVPNRNKDKTPYEIWIGRKPSLSYLRTWGCLAKVNVPITKKRKLGPKTVDCVFLGYAHHSIAYRFLIVKSEVPDMHVGTIMESRDATFFVNFFLMKDTHSSSSQPSEIIPSSITSPEQTEHTHEHVTEENDSEGPRRSNRQRTAKSFGDDFIVYLVDDTSKSISKAYASPDADYWKEAVRSEMDSIITNGTWEVIERPYGCKPVGCKWVFKKKLRPDGTIEKYKARLVAKCYTQKEELDEEIYMDQPDEFVVDGQEGKKQAPKQWHEKFDKTLTSAGFAINEKILNRIGYIDKLTALDTATVEAEWVRDLLMHLPIVEKSVPAILMNCDNQTKAGKSLHEGTITKCDRQCIEGDGFETHSILERTYLCELDCWSQSMKMLGESSRKLTKD</sequence>
<dbReference type="SMART" id="SM00343">
    <property type="entry name" value="ZnF_C2HC"/>
    <property type="match status" value="1"/>
</dbReference>
<dbReference type="InterPro" id="IPR013103">
    <property type="entry name" value="RVT_2"/>
</dbReference>
<dbReference type="InterPro" id="IPR036875">
    <property type="entry name" value="Znf_CCHC_sf"/>
</dbReference>
<keyword evidence="1" id="KW-0479">Metal-binding</keyword>
<dbReference type="GO" id="GO:0003676">
    <property type="term" value="F:nucleic acid binding"/>
    <property type="evidence" value="ECO:0007669"/>
    <property type="project" value="InterPro"/>
</dbReference>
<dbReference type="SUPFAM" id="SSF57756">
    <property type="entry name" value="Retrovirus zinc finger-like domains"/>
    <property type="match status" value="1"/>
</dbReference>
<dbReference type="GO" id="GO:0008270">
    <property type="term" value="F:zinc ion binding"/>
    <property type="evidence" value="ECO:0007669"/>
    <property type="project" value="UniProtKB-KW"/>
</dbReference>
<feature type="compositionally biased region" description="Basic and acidic residues" evidence="2">
    <location>
        <begin position="122"/>
        <end position="131"/>
    </location>
</feature>
<accession>Q7XRG0</accession>
<dbReference type="PANTHER" id="PTHR47592">
    <property type="entry name" value="PBF68 PROTEIN"/>
    <property type="match status" value="1"/>
</dbReference>
<feature type="region of interest" description="Disordered" evidence="2">
    <location>
        <begin position="122"/>
        <end position="174"/>
    </location>
</feature>
<dbReference type="Proteomes" id="UP000000763">
    <property type="component" value="Chromosome 4"/>
</dbReference>
<evidence type="ECO:0000313" key="5">
    <source>
        <dbReference type="Proteomes" id="UP000000763"/>
    </source>
</evidence>
<evidence type="ECO:0000313" key="4">
    <source>
        <dbReference type="EMBL" id="CAE02547.1"/>
    </source>
</evidence>
<dbReference type="Gene3D" id="4.10.60.10">
    <property type="entry name" value="Zinc finger, CCHC-type"/>
    <property type="match status" value="1"/>
</dbReference>
<dbReference type="Pfam" id="PF00098">
    <property type="entry name" value="zf-CCHC"/>
    <property type="match status" value="1"/>
</dbReference>
<reference evidence="5" key="1">
    <citation type="journal article" date="2005" name="Nature">
        <title>The map-based sequence of the rice genome.</title>
        <authorList>
            <consortium name="International rice genome sequencing project (IRGSP)"/>
            <person name="Matsumoto T."/>
            <person name="Wu J."/>
            <person name="Kanamori H."/>
            <person name="Katayose Y."/>
            <person name="Fujisawa M."/>
            <person name="Namiki N."/>
            <person name="Mizuno H."/>
            <person name="Yamamoto K."/>
            <person name="Antonio B.A."/>
            <person name="Baba T."/>
            <person name="Sakata K."/>
            <person name="Nagamura Y."/>
            <person name="Aoki H."/>
            <person name="Arikawa K."/>
            <person name="Arita K."/>
            <person name="Bito T."/>
            <person name="Chiden Y."/>
            <person name="Fujitsuka N."/>
            <person name="Fukunaka R."/>
            <person name="Hamada M."/>
            <person name="Harada C."/>
            <person name="Hayashi A."/>
            <person name="Hijishita S."/>
            <person name="Honda M."/>
            <person name="Hosokawa S."/>
            <person name="Ichikawa Y."/>
            <person name="Idonuma A."/>
            <person name="Iijima M."/>
            <person name="Ikeda M."/>
            <person name="Ikeno M."/>
            <person name="Ito K."/>
            <person name="Ito S."/>
            <person name="Ito T."/>
            <person name="Ito Y."/>
            <person name="Ito Y."/>
            <person name="Iwabuchi A."/>
            <person name="Kamiya K."/>
            <person name="Karasawa W."/>
            <person name="Kurita K."/>
            <person name="Katagiri S."/>
            <person name="Kikuta A."/>
            <person name="Kobayashi H."/>
            <person name="Kobayashi N."/>
            <person name="Machita K."/>
            <person name="Maehara T."/>
            <person name="Masukawa M."/>
            <person name="Mizubayashi T."/>
            <person name="Mukai Y."/>
            <person name="Nagasaki H."/>
            <person name="Nagata Y."/>
            <person name="Naito S."/>
            <person name="Nakashima M."/>
            <person name="Nakama Y."/>
            <person name="Nakamichi Y."/>
            <person name="Nakamura M."/>
            <person name="Meguro A."/>
            <person name="Negishi M."/>
            <person name="Ohta I."/>
            <person name="Ohta T."/>
            <person name="Okamoto M."/>
            <person name="Ono N."/>
            <person name="Saji S."/>
            <person name="Sakaguchi M."/>
            <person name="Sakai K."/>
            <person name="Shibata M."/>
            <person name="Shimokawa T."/>
            <person name="Song J."/>
            <person name="Takazaki Y."/>
            <person name="Terasawa K."/>
            <person name="Tsugane M."/>
            <person name="Tsuji K."/>
            <person name="Ueda S."/>
            <person name="Waki K."/>
            <person name="Yamagata H."/>
            <person name="Yamamoto M."/>
            <person name="Yamamoto S."/>
            <person name="Yamane H."/>
            <person name="Yoshiki S."/>
            <person name="Yoshihara R."/>
            <person name="Yukawa K."/>
            <person name="Zhong H."/>
            <person name="Yano M."/>
            <person name="Yuan Q."/>
            <person name="Ouyang S."/>
            <person name="Liu J."/>
            <person name="Jones K.M."/>
            <person name="Gansberger K."/>
            <person name="Moffat K."/>
            <person name="Hill J."/>
            <person name="Bera J."/>
            <person name="Fadrosh D."/>
            <person name="Jin S."/>
            <person name="Johri S."/>
            <person name="Kim M."/>
            <person name="Overton L."/>
            <person name="Reardon M."/>
            <person name="Tsitrin T."/>
            <person name="Vuong H."/>
            <person name="Weaver B."/>
            <person name="Ciecko A."/>
            <person name="Tallon L."/>
            <person name="Jackson J."/>
            <person name="Pai G."/>
            <person name="Aken S.V."/>
            <person name="Utterback T."/>
            <person name="Reidmuller S."/>
            <person name="Feldblyum T."/>
            <person name="Hsiao J."/>
            <person name="Zismann V."/>
            <person name="Iobst S."/>
            <person name="de Vazeille A.R."/>
            <person name="Buell C.R."/>
            <person name="Ying K."/>
            <person name="Li Y."/>
            <person name="Lu T."/>
            <person name="Huang Y."/>
            <person name="Zhao Q."/>
            <person name="Feng Q."/>
            <person name="Zhang L."/>
            <person name="Zhu J."/>
            <person name="Weng Q."/>
            <person name="Mu J."/>
            <person name="Lu Y."/>
            <person name="Fan D."/>
            <person name="Liu Y."/>
            <person name="Guan J."/>
            <person name="Zhang Y."/>
            <person name="Yu S."/>
            <person name="Liu X."/>
            <person name="Zhang Y."/>
            <person name="Hong G."/>
            <person name="Han B."/>
            <person name="Choisne N."/>
            <person name="Demange N."/>
            <person name="Orjeda G."/>
            <person name="Samain S."/>
            <person name="Cattolico L."/>
            <person name="Pelletier E."/>
            <person name="Couloux A."/>
            <person name="Segurens B."/>
            <person name="Wincker P."/>
            <person name="D'Hont A."/>
            <person name="Scarpelli C."/>
            <person name="Weissenbach J."/>
            <person name="Salanoubat M."/>
            <person name="Quetier F."/>
            <person name="Yu Y."/>
            <person name="Kim H.R."/>
            <person name="Rambo T."/>
            <person name="Currie J."/>
            <person name="Collura K."/>
            <person name="Luo M."/>
            <person name="Yang T."/>
            <person name="Ammiraju J.S.S."/>
            <person name="Engler F."/>
            <person name="Soderlund C."/>
            <person name="Wing R.A."/>
            <person name="Palmer L.E."/>
            <person name="de la Bastide M."/>
            <person name="Spiegel L."/>
            <person name="Nascimento L."/>
            <person name="Zutavern T."/>
            <person name="O'Shaughnessy A."/>
            <person name="Dike S."/>
            <person name="Dedhia N."/>
            <person name="Preston R."/>
            <person name="Balija V."/>
            <person name="McCombie W.R."/>
            <person name="Chow T."/>
            <person name="Chen H."/>
            <person name="Chung M."/>
            <person name="Chen C."/>
            <person name="Shaw J."/>
            <person name="Wu H."/>
            <person name="Hsiao K."/>
            <person name="Chao Y."/>
            <person name="Chu M."/>
            <person name="Cheng C."/>
            <person name="Hour A."/>
            <person name="Lee P."/>
            <person name="Lin S."/>
            <person name="Lin Y."/>
            <person name="Liou J."/>
            <person name="Liu S."/>
            <person name="Hsing Y."/>
            <person name="Raghuvanshi S."/>
            <person name="Mohanty A."/>
            <person name="Bharti A.K."/>
            <person name="Gaur A."/>
            <person name="Gupta V."/>
            <person name="Kumar D."/>
            <person name="Ravi V."/>
            <person name="Vij S."/>
            <person name="Kapur A."/>
            <person name="Khurana P."/>
            <person name="Khurana P."/>
            <person name="Khurana J.P."/>
            <person name="Tyagi A.K."/>
            <person name="Gaikwad K."/>
            <person name="Singh A."/>
            <person name="Dalal V."/>
            <person name="Srivastava S."/>
            <person name="Dixit A."/>
            <person name="Pal A.K."/>
            <person name="Ghazi I.A."/>
            <person name="Yadav M."/>
            <person name="Pandit A."/>
            <person name="Bhargava A."/>
            <person name="Sureshbabu K."/>
            <person name="Batra K."/>
            <person name="Sharma T.R."/>
            <person name="Mohapatra T."/>
            <person name="Singh N.K."/>
            <person name="Messing J."/>
            <person name="Nelson A.B."/>
            <person name="Fuks G."/>
            <person name="Kavchok S."/>
            <person name="Keizer G."/>
            <person name="Linton E."/>
            <person name="Llaca V."/>
            <person name="Song R."/>
            <person name="Tanyolac B."/>
            <person name="Young S."/>
            <person name="Ho-Il K."/>
            <person name="Hahn J.H."/>
            <person name="Sangsakoo G."/>
            <person name="Vanavichit A."/>
            <person name="de Mattos Luiz.A.T."/>
            <person name="Zimmer P.D."/>
            <person name="Malone G."/>
            <person name="Dellagostin O."/>
            <person name="de Oliveira A.C."/>
            <person name="Bevan M."/>
            <person name="Bancroft I."/>
            <person name="Minx P."/>
            <person name="Cordum H."/>
            <person name="Wilson R."/>
            <person name="Cheng Z."/>
            <person name="Jin W."/>
            <person name="Jiang J."/>
            <person name="Leong S.A."/>
            <person name="Iwama H."/>
            <person name="Gojobori T."/>
            <person name="Itoh T."/>
            <person name="Niimura Y."/>
            <person name="Fujii Y."/>
            <person name="Habara T."/>
            <person name="Sakai H."/>
            <person name="Sato Y."/>
            <person name="Wilson G."/>
            <person name="Kumar K."/>
            <person name="McCouch S."/>
            <person name="Juretic N."/>
            <person name="Hoen D."/>
            <person name="Wright S."/>
            <person name="Bruskiewich R."/>
            <person name="Bureau T."/>
            <person name="Miyao A."/>
            <person name="Hirochika H."/>
            <person name="Nishikawa T."/>
            <person name="Kadowaki K."/>
            <person name="Sugiura M."/>
            <person name="Burr B."/>
            <person name="Sasaki T."/>
        </authorList>
    </citation>
    <scope>NUCLEOTIDE SEQUENCE [LARGE SCALE GENOMIC DNA]</scope>
    <source>
        <strain evidence="5">cv. Nipponbare</strain>
    </source>
</reference>